<dbReference type="InterPro" id="IPR036249">
    <property type="entry name" value="Thioredoxin-like_sf"/>
</dbReference>
<dbReference type="PROSITE" id="PS00194">
    <property type="entry name" value="THIOREDOXIN_1"/>
    <property type="match status" value="1"/>
</dbReference>
<proteinExistence type="predicted"/>
<dbReference type="EMBL" id="UINC01007521">
    <property type="protein sequence ID" value="SVA33778.1"/>
    <property type="molecule type" value="Genomic_DNA"/>
</dbReference>
<evidence type="ECO:0000259" key="1">
    <source>
        <dbReference type="PROSITE" id="PS51352"/>
    </source>
</evidence>
<dbReference type="Pfam" id="PF00578">
    <property type="entry name" value="AhpC-TSA"/>
    <property type="match status" value="1"/>
</dbReference>
<dbReference type="GO" id="GO:0016491">
    <property type="term" value="F:oxidoreductase activity"/>
    <property type="evidence" value="ECO:0007669"/>
    <property type="project" value="InterPro"/>
</dbReference>
<reference evidence="2" key="1">
    <citation type="submission" date="2018-05" db="EMBL/GenBank/DDBJ databases">
        <authorList>
            <person name="Lanie J.A."/>
            <person name="Ng W.-L."/>
            <person name="Kazmierczak K.M."/>
            <person name="Andrzejewski T.M."/>
            <person name="Davidsen T.M."/>
            <person name="Wayne K.J."/>
            <person name="Tettelin H."/>
            <person name="Glass J.I."/>
            <person name="Rusch D."/>
            <person name="Podicherti R."/>
            <person name="Tsui H.-C.T."/>
            <person name="Winkler M.E."/>
        </authorList>
    </citation>
    <scope>NUCLEOTIDE SEQUENCE</scope>
</reference>
<dbReference type="InterPro" id="IPR013766">
    <property type="entry name" value="Thioredoxin_domain"/>
</dbReference>
<name>A0A381V1R1_9ZZZZ</name>
<dbReference type="InterPro" id="IPR017937">
    <property type="entry name" value="Thioredoxin_CS"/>
</dbReference>
<evidence type="ECO:0000313" key="2">
    <source>
        <dbReference type="EMBL" id="SVA33778.1"/>
    </source>
</evidence>
<dbReference type="GO" id="GO:0016209">
    <property type="term" value="F:antioxidant activity"/>
    <property type="evidence" value="ECO:0007669"/>
    <property type="project" value="InterPro"/>
</dbReference>
<organism evidence="2">
    <name type="scientific">marine metagenome</name>
    <dbReference type="NCBI Taxonomy" id="408172"/>
    <lineage>
        <taxon>unclassified sequences</taxon>
        <taxon>metagenomes</taxon>
        <taxon>ecological metagenomes</taxon>
    </lineage>
</organism>
<accession>A0A381V1R1</accession>
<protein>
    <recommendedName>
        <fullName evidence="1">Thioredoxin domain-containing protein</fullName>
    </recommendedName>
</protein>
<dbReference type="SUPFAM" id="SSF52833">
    <property type="entry name" value="Thioredoxin-like"/>
    <property type="match status" value="1"/>
</dbReference>
<gene>
    <name evidence="2" type="ORF">METZ01_LOCUS86632</name>
</gene>
<dbReference type="InterPro" id="IPR050553">
    <property type="entry name" value="Thioredoxin_ResA/DsbE_sf"/>
</dbReference>
<feature type="domain" description="Thioredoxin" evidence="1">
    <location>
        <begin position="31"/>
        <end position="172"/>
    </location>
</feature>
<sequence length="172" mass="19313">VNIPSHKNYFILLLAILTLFFVLNGSTFAQIEEGVDAPNFTLKNLEGKEVSLNEFRGKYVLVNFWATWCGPCKIEMPSLETLYQRFKNKNFVMLAISNDMYGATVVKPFVKANKINFPVLLDQHLKASNGFGVVSLPSTFMIDPKGEIIGAILGAEDWATPNTILYFENLLK</sequence>
<dbReference type="CDD" id="cd02966">
    <property type="entry name" value="TlpA_like_family"/>
    <property type="match status" value="1"/>
</dbReference>
<dbReference type="InterPro" id="IPR000866">
    <property type="entry name" value="AhpC/TSA"/>
</dbReference>
<feature type="non-terminal residue" evidence="2">
    <location>
        <position position="1"/>
    </location>
</feature>
<dbReference type="PANTHER" id="PTHR42852:SF13">
    <property type="entry name" value="PROTEIN DIPZ"/>
    <property type="match status" value="1"/>
</dbReference>
<dbReference type="AlphaFoldDB" id="A0A381V1R1"/>
<dbReference type="Gene3D" id="3.40.30.10">
    <property type="entry name" value="Glutaredoxin"/>
    <property type="match status" value="1"/>
</dbReference>
<dbReference type="PROSITE" id="PS51352">
    <property type="entry name" value="THIOREDOXIN_2"/>
    <property type="match status" value="1"/>
</dbReference>
<dbReference type="PANTHER" id="PTHR42852">
    <property type="entry name" value="THIOL:DISULFIDE INTERCHANGE PROTEIN DSBE"/>
    <property type="match status" value="1"/>
</dbReference>